<evidence type="ECO:0000256" key="3">
    <source>
        <dbReference type="ARBA" id="ARBA00022782"/>
    </source>
</evidence>
<dbReference type="Proteomes" id="UP001604277">
    <property type="component" value="Unassembled WGS sequence"/>
</dbReference>
<evidence type="ECO:0000256" key="4">
    <source>
        <dbReference type="ARBA" id="ARBA00023278"/>
    </source>
</evidence>
<evidence type="ECO:0008006" key="8">
    <source>
        <dbReference type="Google" id="ProtNLM"/>
    </source>
</evidence>
<dbReference type="InterPro" id="IPR039618">
    <property type="entry name" value="CLE9-13"/>
</dbReference>
<feature type="region of interest" description="Disordered" evidence="5">
    <location>
        <begin position="1"/>
        <end position="33"/>
    </location>
</feature>
<feature type="compositionally biased region" description="Basic and acidic residues" evidence="5">
    <location>
        <begin position="120"/>
        <end position="130"/>
    </location>
</feature>
<keyword evidence="2" id="KW-0217">Developmental protein</keyword>
<dbReference type="EMBL" id="JBFOLJ010000004">
    <property type="protein sequence ID" value="KAL2546675.1"/>
    <property type="molecule type" value="Genomic_DNA"/>
</dbReference>
<organism evidence="6 7">
    <name type="scientific">Forsythia ovata</name>
    <dbReference type="NCBI Taxonomy" id="205694"/>
    <lineage>
        <taxon>Eukaryota</taxon>
        <taxon>Viridiplantae</taxon>
        <taxon>Streptophyta</taxon>
        <taxon>Embryophyta</taxon>
        <taxon>Tracheophyta</taxon>
        <taxon>Spermatophyta</taxon>
        <taxon>Magnoliopsida</taxon>
        <taxon>eudicotyledons</taxon>
        <taxon>Gunneridae</taxon>
        <taxon>Pentapetalae</taxon>
        <taxon>asterids</taxon>
        <taxon>lamiids</taxon>
        <taxon>Lamiales</taxon>
        <taxon>Oleaceae</taxon>
        <taxon>Forsythieae</taxon>
        <taxon>Forsythia</taxon>
    </lineage>
</organism>
<feature type="compositionally biased region" description="Pro residues" evidence="5">
    <location>
        <begin position="106"/>
        <end position="115"/>
    </location>
</feature>
<feature type="compositionally biased region" description="Basic and acidic residues" evidence="5">
    <location>
        <begin position="17"/>
        <end position="29"/>
    </location>
</feature>
<keyword evidence="7" id="KW-1185">Reference proteome</keyword>
<evidence type="ECO:0000313" key="6">
    <source>
        <dbReference type="EMBL" id="KAL2546675.1"/>
    </source>
</evidence>
<sequence length="140" mass="15690">MKASIHHLNSKEGCTQEARRTEGLEHDTMKSSLSSTTRSTTAYGDKILVSIPFLLFLITSSTLISFSEAQSHHNRQQVVRHHFCPPISAQTPPHIRFQPQSIRHCPPFPPPPPSPDDNEIDPRYGVEKRLVPSGPNPLHN</sequence>
<proteinExistence type="inferred from homology"/>
<reference evidence="7" key="1">
    <citation type="submission" date="2024-07" db="EMBL/GenBank/DDBJ databases">
        <title>Two chromosome-level genome assemblies of Korean endemic species Abeliophyllum distichum and Forsythia ovata (Oleaceae).</title>
        <authorList>
            <person name="Jang H."/>
        </authorList>
    </citation>
    <scope>NUCLEOTIDE SEQUENCE [LARGE SCALE GENOMIC DNA]</scope>
</reference>
<accession>A0ABD1WAI1</accession>
<dbReference type="PANTHER" id="PTHR34359">
    <property type="entry name" value="CLAVATA3/ESR (CLE)-RELATED PROTEIN 10"/>
    <property type="match status" value="1"/>
</dbReference>
<comment type="caution">
    <text evidence="6">The sequence shown here is derived from an EMBL/GenBank/DDBJ whole genome shotgun (WGS) entry which is preliminary data.</text>
</comment>
<evidence type="ECO:0000256" key="2">
    <source>
        <dbReference type="ARBA" id="ARBA00022473"/>
    </source>
</evidence>
<name>A0ABD1WAI1_9LAMI</name>
<feature type="region of interest" description="Disordered" evidence="5">
    <location>
        <begin position="89"/>
        <end position="140"/>
    </location>
</feature>
<keyword evidence="3" id="KW-0221">Differentiation</keyword>
<dbReference type="GO" id="GO:0030154">
    <property type="term" value="P:cell differentiation"/>
    <property type="evidence" value="ECO:0007669"/>
    <property type="project" value="UniProtKB-KW"/>
</dbReference>
<keyword evidence="4" id="KW-0379">Hydroxylation</keyword>
<dbReference type="PANTHER" id="PTHR34359:SF5">
    <property type="entry name" value="CLAVATA3_ESR (CLE)-RELATED PROTEIN 9"/>
    <property type="match status" value="1"/>
</dbReference>
<dbReference type="AlphaFoldDB" id="A0ABD1WAI1"/>
<evidence type="ECO:0000256" key="5">
    <source>
        <dbReference type="SAM" id="MobiDB-lite"/>
    </source>
</evidence>
<comment type="similarity">
    <text evidence="1">Belongs to the CLV3/ESR signal peptide family.</text>
</comment>
<protein>
    <recommendedName>
        <fullName evidence="8">CLAVATA3/ESR (CLE)-related protein 9</fullName>
    </recommendedName>
</protein>
<gene>
    <name evidence="6" type="ORF">Fot_15908</name>
</gene>
<evidence type="ECO:0000256" key="1">
    <source>
        <dbReference type="ARBA" id="ARBA00005416"/>
    </source>
</evidence>
<evidence type="ECO:0000313" key="7">
    <source>
        <dbReference type="Proteomes" id="UP001604277"/>
    </source>
</evidence>